<evidence type="ECO:0008006" key="5">
    <source>
        <dbReference type="Google" id="ProtNLM"/>
    </source>
</evidence>
<reference evidence="3 4" key="1">
    <citation type="submission" date="2020-06" db="EMBL/GenBank/DDBJ databases">
        <authorList>
            <person name="Li R."/>
            <person name="Bekaert M."/>
        </authorList>
    </citation>
    <scope>NUCLEOTIDE SEQUENCE [LARGE SCALE GENOMIC DNA]</scope>
    <source>
        <strain evidence="4">wild</strain>
    </source>
</reference>
<evidence type="ECO:0000313" key="3">
    <source>
        <dbReference type="EMBL" id="CAC5417484.1"/>
    </source>
</evidence>
<evidence type="ECO:0000256" key="2">
    <source>
        <dbReference type="SAM" id="Phobius"/>
    </source>
</evidence>
<gene>
    <name evidence="3" type="ORF">MCOR_49981</name>
</gene>
<organism evidence="3 4">
    <name type="scientific">Mytilus coruscus</name>
    <name type="common">Sea mussel</name>
    <dbReference type="NCBI Taxonomy" id="42192"/>
    <lineage>
        <taxon>Eukaryota</taxon>
        <taxon>Metazoa</taxon>
        <taxon>Spiralia</taxon>
        <taxon>Lophotrochozoa</taxon>
        <taxon>Mollusca</taxon>
        <taxon>Bivalvia</taxon>
        <taxon>Autobranchia</taxon>
        <taxon>Pteriomorphia</taxon>
        <taxon>Mytilida</taxon>
        <taxon>Mytiloidea</taxon>
        <taxon>Mytilidae</taxon>
        <taxon>Mytilinae</taxon>
        <taxon>Mytilus</taxon>
    </lineage>
</organism>
<evidence type="ECO:0000313" key="4">
    <source>
        <dbReference type="Proteomes" id="UP000507470"/>
    </source>
</evidence>
<keyword evidence="4" id="KW-1185">Reference proteome</keyword>
<accession>A0A6J8E9U9</accession>
<keyword evidence="2" id="KW-0472">Membrane</keyword>
<feature type="transmembrane region" description="Helical" evidence="2">
    <location>
        <begin position="283"/>
        <end position="305"/>
    </location>
</feature>
<dbReference type="AlphaFoldDB" id="A0A6J8E9U9"/>
<sequence length="364" mass="39966">MNIVITKLRRLFVLFSESTTREGNHTFYASNTSTSWQFGTILYKETSLPTEIHFNAVFRYLTYVPPVKKAISELEVCEIGIVGCPPSHYGPLCNQSCPGNCRGPCDLTTGQCIFGCSSGWSGDNCKQACQAGTYGEDCLETCSSNCLNLQCNAGNGECFEGCNDGWQGSDCKQKCPRGQFGRNCSEFCEGCISRTCDPNNGLCDKKTACNPGYVYGKYCNITCNNGFYGSNCLKLCSSFCLYQPCNRGTGECIGGCVSGLQGFNCTQVSAKKEDESFILSTQIGLFIGGFLLGALIAPVACILVMKKRQIRKKQGKKNSTKKAHSDEKQHYDDVRMENVSTYQDLSKDSTSNEYDQINTAYINH</sequence>
<protein>
    <recommendedName>
        <fullName evidence="5">MEGF10_11</fullName>
    </recommendedName>
</protein>
<dbReference type="Gene3D" id="2.170.300.10">
    <property type="entry name" value="Tie2 ligand-binding domain superfamily"/>
    <property type="match status" value="1"/>
</dbReference>
<keyword evidence="1" id="KW-0245">EGF-like domain</keyword>
<keyword evidence="2" id="KW-1133">Transmembrane helix</keyword>
<dbReference type="EMBL" id="CACVKT020008742">
    <property type="protein sequence ID" value="CAC5417484.1"/>
    <property type="molecule type" value="Genomic_DNA"/>
</dbReference>
<keyword evidence="2" id="KW-0812">Transmembrane</keyword>
<evidence type="ECO:0000256" key="1">
    <source>
        <dbReference type="ARBA" id="ARBA00022536"/>
    </source>
</evidence>
<proteinExistence type="predicted"/>
<dbReference type="OrthoDB" id="10252017at2759"/>
<name>A0A6J8E9U9_MYTCO</name>
<dbReference type="InterPro" id="IPR042635">
    <property type="entry name" value="MEGF10/SREC1/2-like"/>
</dbReference>
<dbReference type="PANTHER" id="PTHR24043:SF8">
    <property type="entry name" value="EGF-LIKE DOMAIN-CONTAINING PROTEIN"/>
    <property type="match status" value="1"/>
</dbReference>
<dbReference type="Proteomes" id="UP000507470">
    <property type="component" value="Unassembled WGS sequence"/>
</dbReference>
<dbReference type="PANTHER" id="PTHR24043">
    <property type="entry name" value="SCAVENGER RECEPTOR CLASS F"/>
    <property type="match status" value="1"/>
</dbReference>
<dbReference type="GO" id="GO:0005044">
    <property type="term" value="F:scavenger receptor activity"/>
    <property type="evidence" value="ECO:0007669"/>
    <property type="project" value="InterPro"/>
</dbReference>